<dbReference type="Gene3D" id="1.50.10.100">
    <property type="entry name" value="Chondroitin AC/alginate lyase"/>
    <property type="match status" value="1"/>
</dbReference>
<reference evidence="5" key="1">
    <citation type="submission" date="2020-03" db="EMBL/GenBank/DDBJ databases">
        <title>Draft Genome Sequence of Cylindrodendrum hubeiense.</title>
        <authorList>
            <person name="Buettner E."/>
            <person name="Kellner H."/>
        </authorList>
    </citation>
    <scope>NUCLEOTIDE SEQUENCE</scope>
    <source>
        <strain evidence="5">IHI 201604</strain>
    </source>
</reference>
<dbReference type="OrthoDB" id="5091525at2759"/>
<comment type="caution">
    <text evidence="5">The sequence shown here is derived from an EMBL/GenBank/DDBJ whole genome shotgun (WGS) entry which is preliminary data.</text>
</comment>
<proteinExistence type="predicted"/>
<evidence type="ECO:0000256" key="1">
    <source>
        <dbReference type="ARBA" id="ARBA00022729"/>
    </source>
</evidence>
<evidence type="ECO:0000313" key="5">
    <source>
        <dbReference type="EMBL" id="KAF7555906.1"/>
    </source>
</evidence>
<evidence type="ECO:0000256" key="3">
    <source>
        <dbReference type="SAM" id="SignalP"/>
    </source>
</evidence>
<keyword evidence="1 3" id="KW-0732">Signal</keyword>
<dbReference type="InterPro" id="IPR008929">
    <property type="entry name" value="Chondroitin_lyas"/>
</dbReference>
<feature type="signal peptide" evidence="3">
    <location>
        <begin position="1"/>
        <end position="17"/>
    </location>
</feature>
<dbReference type="AlphaFoldDB" id="A0A9P5HE46"/>
<keyword evidence="6" id="KW-1185">Reference proteome</keyword>
<dbReference type="GO" id="GO:0042597">
    <property type="term" value="C:periplasmic space"/>
    <property type="evidence" value="ECO:0007669"/>
    <property type="project" value="InterPro"/>
</dbReference>
<dbReference type="EMBL" id="JAANBB010000016">
    <property type="protein sequence ID" value="KAF7555906.1"/>
    <property type="molecule type" value="Genomic_DNA"/>
</dbReference>
<accession>A0A9P5HE46</accession>
<evidence type="ECO:0000313" key="6">
    <source>
        <dbReference type="Proteomes" id="UP000722485"/>
    </source>
</evidence>
<sequence length="412" mass="45300">MSSSIFVLLILAVSASALSTRTTTTSSISRDISALDSRQSGFNHPGLLHTNRDFIRVRAYVESGIPPWSIGWVKLLNHIDISYVPTPHPTIWRGTNTEHAQNYPDLYFDIAAAYTLAIGWKITGDSAYAAAAASILDAWSSTLVEIRGPSDRFLASGLYGYQLANVAEILRDYDDWDGFDAMAGLLLDVFYPMNSEFIAYHLYQPDDHYWANWDLANIAAMMAIGVLVDDRDIWDEAVDYFKRGNGMGAIENAIWTLHYDNTSKILGQGQEAGRDQGHSILDFALLGVVAQQGYNQHEDLWAYLDNRILAGAEYMAKYNTGHDVPFTTYVNSVHGTYTEISSTGRGGIRPIGELIYSHYASIKGLDASFIGAYRDMVVEAGGGAEGGVGDYGRTSGGYDQLGFGTLLFRLEA</sequence>
<dbReference type="GO" id="GO:0016829">
    <property type="term" value="F:lyase activity"/>
    <property type="evidence" value="ECO:0007669"/>
    <property type="project" value="UniProtKB-KW"/>
</dbReference>
<dbReference type="SUPFAM" id="SSF48230">
    <property type="entry name" value="Chondroitin AC/alginate lyase"/>
    <property type="match status" value="1"/>
</dbReference>
<feature type="chain" id="PRO_5040330624" description="Alginate lyase domain-containing protein" evidence="3">
    <location>
        <begin position="18"/>
        <end position="412"/>
    </location>
</feature>
<evidence type="ECO:0000256" key="2">
    <source>
        <dbReference type="ARBA" id="ARBA00023239"/>
    </source>
</evidence>
<feature type="domain" description="Alginate lyase" evidence="4">
    <location>
        <begin position="96"/>
        <end position="320"/>
    </location>
</feature>
<name>A0A9P5HE46_9HYPO</name>
<dbReference type="Pfam" id="PF05426">
    <property type="entry name" value="Alginate_lyase"/>
    <property type="match status" value="1"/>
</dbReference>
<evidence type="ECO:0000259" key="4">
    <source>
        <dbReference type="Pfam" id="PF05426"/>
    </source>
</evidence>
<dbReference type="Proteomes" id="UP000722485">
    <property type="component" value="Unassembled WGS sequence"/>
</dbReference>
<keyword evidence="2" id="KW-0456">Lyase</keyword>
<dbReference type="InterPro" id="IPR008397">
    <property type="entry name" value="Alginate_lyase_dom"/>
</dbReference>
<gene>
    <name evidence="5" type="ORF">G7Z17_g1778</name>
</gene>
<organism evidence="5 6">
    <name type="scientific">Cylindrodendrum hubeiense</name>
    <dbReference type="NCBI Taxonomy" id="595255"/>
    <lineage>
        <taxon>Eukaryota</taxon>
        <taxon>Fungi</taxon>
        <taxon>Dikarya</taxon>
        <taxon>Ascomycota</taxon>
        <taxon>Pezizomycotina</taxon>
        <taxon>Sordariomycetes</taxon>
        <taxon>Hypocreomycetidae</taxon>
        <taxon>Hypocreales</taxon>
        <taxon>Nectriaceae</taxon>
        <taxon>Cylindrodendrum</taxon>
    </lineage>
</organism>
<protein>
    <recommendedName>
        <fullName evidence="4">Alginate lyase domain-containing protein</fullName>
    </recommendedName>
</protein>